<reference evidence="1" key="1">
    <citation type="journal article" date="2023" name="G3 (Bethesda)">
        <title>Whole genome assembly and annotation of the endangered Caribbean coral Acropora cervicornis.</title>
        <authorList>
            <person name="Selwyn J.D."/>
            <person name="Vollmer S.V."/>
        </authorList>
    </citation>
    <scope>NUCLEOTIDE SEQUENCE</scope>
    <source>
        <strain evidence="1">K2</strain>
    </source>
</reference>
<keyword evidence="2" id="KW-1185">Reference proteome</keyword>
<proteinExistence type="predicted"/>
<protein>
    <submittedName>
        <fullName evidence="1">Uncharacterized protein</fullName>
    </submittedName>
</protein>
<sequence>MDTKGECCREVKLTRCLNYLRAVVFNIKRVIFAQDIEVPHSWKDCHNSLQQNQWDPNVARLQGSTQLNSALLLFSTGKVRSFFLPQVAQIKPDCRKSAYLGICIFYSTSVTCLQSHHDVKRDKASNTD</sequence>
<evidence type="ECO:0000313" key="1">
    <source>
        <dbReference type="EMBL" id="KAK2553649.1"/>
    </source>
</evidence>
<evidence type="ECO:0000313" key="2">
    <source>
        <dbReference type="Proteomes" id="UP001249851"/>
    </source>
</evidence>
<gene>
    <name evidence="1" type="ORF">P5673_025146</name>
</gene>
<organism evidence="1 2">
    <name type="scientific">Acropora cervicornis</name>
    <name type="common">Staghorn coral</name>
    <dbReference type="NCBI Taxonomy" id="6130"/>
    <lineage>
        <taxon>Eukaryota</taxon>
        <taxon>Metazoa</taxon>
        <taxon>Cnidaria</taxon>
        <taxon>Anthozoa</taxon>
        <taxon>Hexacorallia</taxon>
        <taxon>Scleractinia</taxon>
        <taxon>Astrocoeniina</taxon>
        <taxon>Acroporidae</taxon>
        <taxon>Acropora</taxon>
    </lineage>
</organism>
<accession>A0AAD9Q2S5</accession>
<dbReference type="Proteomes" id="UP001249851">
    <property type="component" value="Unassembled WGS sequence"/>
</dbReference>
<name>A0AAD9Q2S5_ACRCE</name>
<reference evidence="1" key="2">
    <citation type="journal article" date="2023" name="Science">
        <title>Genomic signatures of disease resistance in endangered staghorn corals.</title>
        <authorList>
            <person name="Vollmer S.V."/>
            <person name="Selwyn J.D."/>
            <person name="Despard B.A."/>
            <person name="Roesel C.L."/>
        </authorList>
    </citation>
    <scope>NUCLEOTIDE SEQUENCE</scope>
    <source>
        <strain evidence="1">K2</strain>
    </source>
</reference>
<dbReference type="AlphaFoldDB" id="A0AAD9Q2S5"/>
<comment type="caution">
    <text evidence="1">The sequence shown here is derived from an EMBL/GenBank/DDBJ whole genome shotgun (WGS) entry which is preliminary data.</text>
</comment>
<dbReference type="EMBL" id="JARQWQ010000076">
    <property type="protein sequence ID" value="KAK2553649.1"/>
    <property type="molecule type" value="Genomic_DNA"/>
</dbReference>